<evidence type="ECO:0000313" key="2">
    <source>
        <dbReference type="Proteomes" id="UP001642487"/>
    </source>
</evidence>
<sequence>MKDRDLSCHVYIYFLGAHRQISYPVRTGDNSRIFLGVVHLGNSERERENERTNERTESPFSLFYSEPTAPAINQGETQKRGCSFCVSSSKI</sequence>
<dbReference type="Proteomes" id="UP001642487">
    <property type="component" value="Chromosome 9"/>
</dbReference>
<organism evidence="1 2">
    <name type="scientific">Citrullus colocynthis</name>
    <name type="common">colocynth</name>
    <dbReference type="NCBI Taxonomy" id="252529"/>
    <lineage>
        <taxon>Eukaryota</taxon>
        <taxon>Viridiplantae</taxon>
        <taxon>Streptophyta</taxon>
        <taxon>Embryophyta</taxon>
        <taxon>Tracheophyta</taxon>
        <taxon>Spermatophyta</taxon>
        <taxon>Magnoliopsida</taxon>
        <taxon>eudicotyledons</taxon>
        <taxon>Gunneridae</taxon>
        <taxon>Pentapetalae</taxon>
        <taxon>rosids</taxon>
        <taxon>fabids</taxon>
        <taxon>Cucurbitales</taxon>
        <taxon>Cucurbitaceae</taxon>
        <taxon>Benincaseae</taxon>
        <taxon>Citrullus</taxon>
    </lineage>
</organism>
<keyword evidence="2" id="KW-1185">Reference proteome</keyword>
<dbReference type="EMBL" id="OZ021743">
    <property type="protein sequence ID" value="CAK9329908.1"/>
    <property type="molecule type" value="Genomic_DNA"/>
</dbReference>
<evidence type="ECO:0000313" key="1">
    <source>
        <dbReference type="EMBL" id="CAK9329908.1"/>
    </source>
</evidence>
<name>A0ABP0ZAW8_9ROSI</name>
<protein>
    <submittedName>
        <fullName evidence="1">Uncharacterized protein</fullName>
    </submittedName>
</protein>
<proteinExistence type="predicted"/>
<accession>A0ABP0ZAW8</accession>
<reference evidence="1 2" key="1">
    <citation type="submission" date="2024-03" db="EMBL/GenBank/DDBJ databases">
        <authorList>
            <person name="Gkanogiannis A."/>
            <person name="Becerra Lopez-Lavalle L."/>
        </authorList>
    </citation>
    <scope>NUCLEOTIDE SEQUENCE [LARGE SCALE GENOMIC DNA]</scope>
</reference>
<gene>
    <name evidence="1" type="ORF">CITCOLO1_LOCUS22388</name>
</gene>